<evidence type="ECO:0000259" key="4">
    <source>
        <dbReference type="Pfam" id="PF00456"/>
    </source>
</evidence>
<dbReference type="Proteomes" id="UP001431634">
    <property type="component" value="Unassembled WGS sequence"/>
</dbReference>
<name>A0ABT6Q161_9PROT</name>
<evidence type="ECO:0000256" key="3">
    <source>
        <dbReference type="ARBA" id="ARBA00023052"/>
    </source>
</evidence>
<dbReference type="PANTHER" id="PTHR47514:SF1">
    <property type="entry name" value="TRANSKETOLASE N-TERMINAL SECTION-RELATED"/>
    <property type="match status" value="1"/>
</dbReference>
<evidence type="ECO:0000313" key="5">
    <source>
        <dbReference type="EMBL" id="MDI2090844.1"/>
    </source>
</evidence>
<evidence type="ECO:0000256" key="1">
    <source>
        <dbReference type="ARBA" id="ARBA00001964"/>
    </source>
</evidence>
<organism evidence="5 6">
    <name type="scientific">Commensalibacter oyaizuii</name>
    <dbReference type="NCBI Taxonomy" id="3043873"/>
    <lineage>
        <taxon>Bacteria</taxon>
        <taxon>Pseudomonadati</taxon>
        <taxon>Pseudomonadota</taxon>
        <taxon>Alphaproteobacteria</taxon>
        <taxon>Acetobacterales</taxon>
        <taxon>Acetobacteraceae</taxon>
    </lineage>
</organism>
<sequence>MTGMQGVLGKNDKDRLLKLSQIAAEIRIDIVNTIAAAKMGHIGGDFSVTDILVSLFFGVMNYKSQEPHWADRDRFILSKGHCSAALYSVMAKAGYFKHEQLGEFMQPLSFLGGHPNRRKLAGIEANTGPLGHGLPIGVGCATGAKLAKKTCRTFVVLGDGELQEGSNWEAAMYAGHRKLENLMAIVDRNRLQQGAGTEDTNALDPLPDKWRSFGWDAYELDGHNFQELLEVMDAPFTGKPKVIIANTIKGKGVSFIENRVEWHHKVPSAEQNVQAIKELTHS</sequence>
<evidence type="ECO:0000256" key="2">
    <source>
        <dbReference type="ARBA" id="ARBA00007131"/>
    </source>
</evidence>
<dbReference type="InterPro" id="IPR029061">
    <property type="entry name" value="THDP-binding"/>
</dbReference>
<comment type="cofactor">
    <cofactor evidence="1">
        <name>thiamine diphosphate</name>
        <dbReference type="ChEBI" id="CHEBI:58937"/>
    </cofactor>
</comment>
<feature type="domain" description="Transketolase N-terminal" evidence="4">
    <location>
        <begin position="21"/>
        <end position="278"/>
    </location>
</feature>
<dbReference type="Pfam" id="PF00456">
    <property type="entry name" value="Transketolase_N"/>
    <property type="match status" value="1"/>
</dbReference>
<dbReference type="CDD" id="cd02012">
    <property type="entry name" value="TPP_TK"/>
    <property type="match status" value="1"/>
</dbReference>
<dbReference type="RefSeq" id="WP_281447963.1">
    <property type="nucleotide sequence ID" value="NZ_JASBAO010000001.1"/>
</dbReference>
<protein>
    <submittedName>
        <fullName evidence="5">Transketolase</fullName>
    </submittedName>
</protein>
<reference evidence="5" key="1">
    <citation type="submission" date="2023-05" db="EMBL/GenBank/DDBJ databases">
        <title>Whole genome sequence of Commensalibacter sp.</title>
        <authorList>
            <person name="Charoenyingcharoen P."/>
            <person name="Yukphan P."/>
        </authorList>
    </citation>
    <scope>NUCLEOTIDE SEQUENCE</scope>
    <source>
        <strain evidence="5">TBRC 16381</strain>
    </source>
</reference>
<dbReference type="EMBL" id="JASBAO010000001">
    <property type="protein sequence ID" value="MDI2090844.1"/>
    <property type="molecule type" value="Genomic_DNA"/>
</dbReference>
<proteinExistence type="inferred from homology"/>
<comment type="similarity">
    <text evidence="2">Belongs to the transketolase family.</text>
</comment>
<keyword evidence="6" id="KW-1185">Reference proteome</keyword>
<gene>
    <name evidence="5" type="ORF">QJV27_05555</name>
</gene>
<dbReference type="Gene3D" id="3.40.50.970">
    <property type="match status" value="1"/>
</dbReference>
<keyword evidence="3" id="KW-0786">Thiamine pyrophosphate</keyword>
<dbReference type="SUPFAM" id="SSF52518">
    <property type="entry name" value="Thiamin diphosphate-binding fold (THDP-binding)"/>
    <property type="match status" value="1"/>
</dbReference>
<comment type="caution">
    <text evidence="5">The sequence shown here is derived from an EMBL/GenBank/DDBJ whole genome shotgun (WGS) entry which is preliminary data.</text>
</comment>
<accession>A0ABT6Q161</accession>
<dbReference type="PANTHER" id="PTHR47514">
    <property type="entry name" value="TRANSKETOLASE N-TERMINAL SECTION-RELATED"/>
    <property type="match status" value="1"/>
</dbReference>
<evidence type="ECO:0000313" key="6">
    <source>
        <dbReference type="Proteomes" id="UP001431634"/>
    </source>
</evidence>
<dbReference type="InterPro" id="IPR005474">
    <property type="entry name" value="Transketolase_N"/>
</dbReference>